<sequence length="369" mass="41165">MPWQQTMMDFSMVIIFALLQIAEVQTQTYLEWKEVHPPQLPKDAVPVFDKKSKQTFYVARLEDCTPCFYDSAKKSCSVSTFHGEFNLGHTVQNRKMSFLLNKDNFEIFEWKKSSFGEVPPLPVETCNGYFIARNDFGLGYMIDNSLITIGAKKQDTTENEVLTLNHDIKGQHLTITEYQIGNAKASENIAVLKHFTASNKNCDPAKQQVKLDQGIDKTVSFLKTRTHTFGGTGETSVSGKVPFITSIGGKLGLKYDYSRLNSKTTSTVEKSLHSVSMEVQVPANHACSIVINSNTFTADVPFTGQLTRVYNNGEARRTLTDGIYSHQEVAEIQALVNPCTPLKSGKLGKNIDPPVIISKVPKVPILCYF</sequence>
<feature type="chain" id="PRO_5025650018" evidence="1">
    <location>
        <begin position="27"/>
        <end position="369"/>
    </location>
</feature>
<dbReference type="Pfam" id="PF03318">
    <property type="entry name" value="ETX_MTX2"/>
    <property type="match status" value="1"/>
</dbReference>
<organism evidence="2 3">
    <name type="scientific">Sinocyclocheilus anshuiensis</name>
    <dbReference type="NCBI Taxonomy" id="1608454"/>
    <lineage>
        <taxon>Eukaryota</taxon>
        <taxon>Metazoa</taxon>
        <taxon>Chordata</taxon>
        <taxon>Craniata</taxon>
        <taxon>Vertebrata</taxon>
        <taxon>Euteleostomi</taxon>
        <taxon>Actinopterygii</taxon>
        <taxon>Neopterygii</taxon>
        <taxon>Teleostei</taxon>
        <taxon>Ostariophysi</taxon>
        <taxon>Cypriniformes</taxon>
        <taxon>Cyprinidae</taxon>
        <taxon>Cyprininae</taxon>
        <taxon>Sinocyclocheilus</taxon>
    </lineage>
</organism>
<evidence type="ECO:0000313" key="2">
    <source>
        <dbReference type="Ensembl" id="ENSSANP00000090847.1"/>
    </source>
</evidence>
<name>A0A671S373_9TELE</name>
<dbReference type="Gene3D" id="2.170.15.10">
    <property type="entry name" value="Proaerolysin, chain A, domain 3"/>
    <property type="match status" value="1"/>
</dbReference>
<feature type="signal peptide" evidence="1">
    <location>
        <begin position="1"/>
        <end position="26"/>
    </location>
</feature>
<accession>A0A671S373</accession>
<dbReference type="InterPro" id="IPR004991">
    <property type="entry name" value="Aerolysin-like"/>
</dbReference>
<protein>
    <submittedName>
        <fullName evidence="2">Uncharacterized protein</fullName>
    </submittedName>
</protein>
<reference evidence="2" key="1">
    <citation type="submission" date="2025-08" db="UniProtKB">
        <authorList>
            <consortium name="Ensembl"/>
        </authorList>
    </citation>
    <scope>IDENTIFICATION</scope>
</reference>
<reference evidence="2" key="2">
    <citation type="submission" date="2025-09" db="UniProtKB">
        <authorList>
            <consortium name="Ensembl"/>
        </authorList>
    </citation>
    <scope>IDENTIFICATION</scope>
</reference>
<proteinExistence type="predicted"/>
<dbReference type="Proteomes" id="UP000472260">
    <property type="component" value="Unassembled WGS sequence"/>
</dbReference>
<evidence type="ECO:0000313" key="3">
    <source>
        <dbReference type="Proteomes" id="UP000472260"/>
    </source>
</evidence>
<dbReference type="SUPFAM" id="SSF56973">
    <property type="entry name" value="Aerolisin/ETX pore-forming domain"/>
    <property type="match status" value="1"/>
</dbReference>
<dbReference type="Ensembl" id="ENSSANT00000096502.1">
    <property type="protein sequence ID" value="ENSSANP00000090847.1"/>
    <property type="gene ID" value="ENSSANG00000044907.1"/>
</dbReference>
<dbReference type="CDD" id="cd20220">
    <property type="entry name" value="PFM_natterin-3-like"/>
    <property type="match status" value="1"/>
</dbReference>
<keyword evidence="1" id="KW-0732">Signal</keyword>
<keyword evidence="3" id="KW-1185">Reference proteome</keyword>
<evidence type="ECO:0000256" key="1">
    <source>
        <dbReference type="SAM" id="SignalP"/>
    </source>
</evidence>
<dbReference type="AlphaFoldDB" id="A0A671S373"/>